<name>A0A4P9YXK0_9FUNG</name>
<evidence type="ECO:0000313" key="7">
    <source>
        <dbReference type="Proteomes" id="UP000278143"/>
    </source>
</evidence>
<dbReference type="GO" id="GO:0004439">
    <property type="term" value="F:phosphatidylinositol-4,5-bisphosphate 5-phosphatase activity"/>
    <property type="evidence" value="ECO:0007669"/>
    <property type="project" value="TreeGrafter"/>
</dbReference>
<dbReference type="Gene3D" id="2.60.40.10">
    <property type="entry name" value="Immunoglobulins"/>
    <property type="match status" value="1"/>
</dbReference>
<dbReference type="Gene3D" id="3.60.10.10">
    <property type="entry name" value="Endonuclease/exonuclease/phosphatase"/>
    <property type="match status" value="1"/>
</dbReference>
<keyword evidence="6" id="KW-0255">Endonuclease</keyword>
<keyword evidence="6" id="KW-0378">Hydrolase</keyword>
<keyword evidence="6" id="KW-0269">Exonuclease</keyword>
<dbReference type="InterPro" id="IPR036691">
    <property type="entry name" value="Endo/exonu/phosph_ase_sf"/>
</dbReference>
<evidence type="ECO:0000313" key="6">
    <source>
        <dbReference type="EMBL" id="RKP24787.1"/>
    </source>
</evidence>
<proteinExistence type="predicted"/>
<dbReference type="Pfam" id="PF21310">
    <property type="entry name" value="OCRL-like_ASH"/>
    <property type="match status" value="1"/>
</dbReference>
<dbReference type="InterPro" id="IPR013783">
    <property type="entry name" value="Ig-like_fold"/>
</dbReference>
<dbReference type="FunFam" id="2.60.40.10:FF:000132">
    <property type="entry name" value="Inositol polyphosphate 5-phosphatase OCRL-1 isoform b"/>
    <property type="match status" value="1"/>
</dbReference>
<evidence type="ECO:0000256" key="1">
    <source>
        <dbReference type="ARBA" id="ARBA00004146"/>
    </source>
</evidence>
<keyword evidence="6" id="KW-0540">Nuclease</keyword>
<dbReference type="Proteomes" id="UP000278143">
    <property type="component" value="Unassembled WGS sequence"/>
</dbReference>
<dbReference type="SMART" id="SM00324">
    <property type="entry name" value="RhoGAP"/>
    <property type="match status" value="1"/>
</dbReference>
<sequence length="980" mass="109917">MEKNWREQIAHILRPTEFLRFYVEVRVLTEGKARDRRVLALICNNQSDVEEGVLFFLKRTGSSITIREKLAIFADFKDTSSSSTTTTAAGVGGGNGPEEATFRYANGIDTVEFEITRDDNMEQMLIELKRLINSAQDRGLTSSGSSHRWTHYYSVHSPLMAVDPLDGLSSIGHPEGNMISAPYGFRKTRSNPLMSFSGVVGIAASEAEMHTGMMATHDLRAVKEEWVAKQLLDREDEFTERAPMRVFAGTWNVNGRSTDEPLDGWLRINEAYDIYAIGFQEVDLSAEAYLIADTTREEMWCAAIESSLGQSAHTYVKVISRQLVGMLIVVYVKSSIFDHVREVTSTSIGCGLMGMVGNKGAVAVRLRVKDSYLCFINAHLAADTYQVERRKQNYWEIVRRASFPNLALMSGLQRMSSYSTANLTGYLPGSSQRYFGVFDNDHLIWMGDLNFRITLPGPEVKKCLAAGNMDKLLAHDQSIFDGFEEGDITFAPTYKYDVGTNDFDSSEKQRTPSWCDRVLWRSRTGAGKYIRQLQYTSHPELLASDHKPVSADFEIMIKTILPEKHADVHGSIIRELDKYENECMPDVSVSRLQIDFGEIKYEQPVTETIVIENVGQVTAQCRFIPKFEEVSICKPWLWVNPPTAMLVPGDKAVISMTLLVDAMSAPPLNAGEDALEDILILHLDNGKDLFVSVSATYVPTCFATSLERLTRLPHPVRAVSVAEVELLPPENQLSMPRELWRIIDYLQQHGRDVDGLFMQAGNPYLIAYIRDCLDTGVEFEFDTLVEESAWPAGETSTLNDAAESADAMQASASTEHTASDATRLGPAYSVHAMAEILLRFLEAMPEPVIPYDHYQRCLDASHYDKEMALQSVANRILVCALQALETLPRINMNMFLYLTAFLRLTLSWSQPRMAADEERQLHLNKLAMVFSAVLLRSKGTAPERFQQGILNQKQQFLKFFLVDEQKPPRGEEADGASAAV</sequence>
<dbReference type="Gene3D" id="1.10.555.10">
    <property type="entry name" value="Rho GTPase activation protein"/>
    <property type="match status" value="1"/>
</dbReference>
<evidence type="ECO:0000256" key="4">
    <source>
        <dbReference type="ARBA" id="ARBA00023329"/>
    </source>
</evidence>
<dbReference type="SMART" id="SM00128">
    <property type="entry name" value="IPPc"/>
    <property type="match status" value="1"/>
</dbReference>
<dbReference type="AlphaFoldDB" id="A0A4P9YXK0"/>
<keyword evidence="3" id="KW-0967">Endosome</keyword>
<dbReference type="SUPFAM" id="SSF56219">
    <property type="entry name" value="DNase I-like"/>
    <property type="match status" value="1"/>
</dbReference>
<dbReference type="PROSITE" id="PS50238">
    <property type="entry name" value="RHOGAP"/>
    <property type="match status" value="1"/>
</dbReference>
<dbReference type="InterPro" id="IPR046985">
    <property type="entry name" value="IP5"/>
</dbReference>
<comment type="subcellular location">
    <subcellularLocation>
        <location evidence="2">Cytoplasmic vesicle</location>
        <location evidence="2">Phagosome membrane</location>
    </subcellularLocation>
    <subcellularLocation>
        <location evidence="1">Early endosome membrane</location>
    </subcellularLocation>
</comment>
<dbReference type="GO" id="GO:0031901">
    <property type="term" value="C:early endosome membrane"/>
    <property type="evidence" value="ECO:0007669"/>
    <property type="project" value="UniProtKB-SubCell"/>
</dbReference>
<dbReference type="Pfam" id="PF22669">
    <property type="entry name" value="Exo_endo_phos2"/>
    <property type="match status" value="1"/>
</dbReference>
<dbReference type="Pfam" id="PF00620">
    <property type="entry name" value="RhoGAP"/>
    <property type="match status" value="1"/>
</dbReference>
<reference evidence="7" key="1">
    <citation type="journal article" date="2018" name="Nat. Microbiol.">
        <title>Leveraging single-cell genomics to expand the fungal tree of life.</title>
        <authorList>
            <person name="Ahrendt S.R."/>
            <person name="Quandt C.A."/>
            <person name="Ciobanu D."/>
            <person name="Clum A."/>
            <person name="Salamov A."/>
            <person name="Andreopoulos B."/>
            <person name="Cheng J.F."/>
            <person name="Woyke T."/>
            <person name="Pelin A."/>
            <person name="Henrissat B."/>
            <person name="Reynolds N.K."/>
            <person name="Benny G.L."/>
            <person name="Smith M.E."/>
            <person name="James T.Y."/>
            <person name="Grigoriev I.V."/>
        </authorList>
    </citation>
    <scope>NUCLEOTIDE SEQUENCE [LARGE SCALE GENOMIC DNA]</scope>
    <source>
        <strain evidence="7">Benny S71-1</strain>
    </source>
</reference>
<dbReference type="InterPro" id="IPR048869">
    <property type="entry name" value="OCRL-1_2_ASH"/>
</dbReference>
<dbReference type="InterPro" id="IPR000198">
    <property type="entry name" value="RhoGAP_dom"/>
</dbReference>
<dbReference type="OrthoDB" id="7862313at2759"/>
<dbReference type="InterPro" id="IPR008936">
    <property type="entry name" value="Rho_GTPase_activation_prot"/>
</dbReference>
<dbReference type="EMBL" id="KZ990036">
    <property type="protein sequence ID" value="RKP24787.1"/>
    <property type="molecule type" value="Genomic_DNA"/>
</dbReference>
<feature type="domain" description="Rho-GAP" evidence="5">
    <location>
        <begin position="722"/>
        <end position="968"/>
    </location>
</feature>
<evidence type="ECO:0000259" key="5">
    <source>
        <dbReference type="PROSITE" id="PS50238"/>
    </source>
</evidence>
<protein>
    <submittedName>
        <fullName evidence="6">Endonuclease/exonuclease/phosphatase</fullName>
    </submittedName>
</protein>
<organism evidence="6 7">
    <name type="scientific">Syncephalis pseudoplumigaleata</name>
    <dbReference type="NCBI Taxonomy" id="1712513"/>
    <lineage>
        <taxon>Eukaryota</taxon>
        <taxon>Fungi</taxon>
        <taxon>Fungi incertae sedis</taxon>
        <taxon>Zoopagomycota</taxon>
        <taxon>Zoopagomycotina</taxon>
        <taxon>Zoopagomycetes</taxon>
        <taxon>Zoopagales</taxon>
        <taxon>Piptocephalidaceae</taxon>
        <taxon>Syncephalis</taxon>
    </lineage>
</organism>
<keyword evidence="7" id="KW-1185">Reference proteome</keyword>
<dbReference type="PANTHER" id="PTHR11200:SF300">
    <property type="entry name" value="TYPE II INOSITOL 1,4,5-TRISPHOSPHATE 5-PHOSPHATASE"/>
    <property type="match status" value="1"/>
</dbReference>
<dbReference type="InterPro" id="IPR000300">
    <property type="entry name" value="IPPc"/>
</dbReference>
<gene>
    <name evidence="6" type="ORF">SYNPS1DRAFT_23160</name>
</gene>
<evidence type="ECO:0000256" key="2">
    <source>
        <dbReference type="ARBA" id="ARBA00004580"/>
    </source>
</evidence>
<dbReference type="GO" id="GO:0007165">
    <property type="term" value="P:signal transduction"/>
    <property type="evidence" value="ECO:0007669"/>
    <property type="project" value="InterPro"/>
</dbReference>
<accession>A0A4P9YXK0</accession>
<dbReference type="GO" id="GO:0046856">
    <property type="term" value="P:phosphatidylinositol dephosphorylation"/>
    <property type="evidence" value="ECO:0007669"/>
    <property type="project" value="InterPro"/>
</dbReference>
<evidence type="ECO:0000256" key="3">
    <source>
        <dbReference type="ARBA" id="ARBA00022753"/>
    </source>
</evidence>
<dbReference type="GO" id="GO:0004527">
    <property type="term" value="F:exonuclease activity"/>
    <property type="evidence" value="ECO:0007669"/>
    <property type="project" value="UniProtKB-KW"/>
</dbReference>
<keyword evidence="4" id="KW-0968">Cytoplasmic vesicle</keyword>
<dbReference type="SUPFAM" id="SSF48350">
    <property type="entry name" value="GTPase activation domain, GAP"/>
    <property type="match status" value="1"/>
</dbReference>
<dbReference type="PANTHER" id="PTHR11200">
    <property type="entry name" value="INOSITOL 5-PHOSPHATASE"/>
    <property type="match status" value="1"/>
</dbReference>
<dbReference type="GO" id="GO:0004519">
    <property type="term" value="F:endonuclease activity"/>
    <property type="evidence" value="ECO:0007669"/>
    <property type="project" value="UniProtKB-KW"/>
</dbReference>